<evidence type="ECO:0000313" key="4">
    <source>
        <dbReference type="WBParaSite" id="HPBE_0001612901-mRNA-1"/>
    </source>
</evidence>
<dbReference type="Gene3D" id="3.10.100.10">
    <property type="entry name" value="Mannose-Binding Protein A, subunit A"/>
    <property type="match status" value="1"/>
</dbReference>
<proteinExistence type="predicted"/>
<name>A0A3P8B5N9_HELPZ</name>
<evidence type="ECO:0000256" key="1">
    <source>
        <dbReference type="SAM" id="SignalP"/>
    </source>
</evidence>
<keyword evidence="3" id="KW-1185">Reference proteome</keyword>
<dbReference type="WBParaSite" id="HPBE_0001612901-mRNA-1">
    <property type="protein sequence ID" value="HPBE_0001612901-mRNA-1"/>
    <property type="gene ID" value="HPBE_0001612901"/>
</dbReference>
<reference evidence="2 3" key="1">
    <citation type="submission" date="2018-11" db="EMBL/GenBank/DDBJ databases">
        <authorList>
            <consortium name="Pathogen Informatics"/>
        </authorList>
    </citation>
    <scope>NUCLEOTIDE SEQUENCE [LARGE SCALE GENOMIC DNA]</scope>
</reference>
<evidence type="ECO:0000313" key="3">
    <source>
        <dbReference type="Proteomes" id="UP000050761"/>
    </source>
</evidence>
<keyword evidence="1" id="KW-0732">Signal</keyword>
<sequence>MSPTPVVSCFLITVLAGAVLGDVVKDIGKVKVRMGETADLIDLFQLRARRNLVDADPLLYYPSKKTGKAYMASDHKETWDSAKERCRSKHGGRLAHIESVAESKYLAGSVSKCYGTSDGVPLRLLAKREAPGVGIINDLRNFNREFTAENSDNAAYRSPCRLIRCAIRAFGCNFLC</sequence>
<gene>
    <name evidence="2" type="ORF">HPBE_LOCUS16128</name>
</gene>
<dbReference type="SUPFAM" id="SSF56436">
    <property type="entry name" value="C-type lectin-like"/>
    <property type="match status" value="1"/>
</dbReference>
<protein>
    <submittedName>
        <fullName evidence="4">C-type lectin domain-containing protein</fullName>
    </submittedName>
</protein>
<organism evidence="2">
    <name type="scientific">Heligmosomoides polygyrus</name>
    <name type="common">Parasitic roundworm</name>
    <dbReference type="NCBI Taxonomy" id="6339"/>
    <lineage>
        <taxon>Eukaryota</taxon>
        <taxon>Metazoa</taxon>
        <taxon>Ecdysozoa</taxon>
        <taxon>Nematoda</taxon>
        <taxon>Chromadorea</taxon>
        <taxon>Rhabditida</taxon>
        <taxon>Rhabditina</taxon>
        <taxon>Rhabditomorpha</taxon>
        <taxon>Strongyloidea</taxon>
        <taxon>Heligmosomidae</taxon>
        <taxon>Heligmosomoides</taxon>
    </lineage>
</organism>
<dbReference type="Proteomes" id="UP000050761">
    <property type="component" value="Unassembled WGS sequence"/>
</dbReference>
<evidence type="ECO:0000313" key="2">
    <source>
        <dbReference type="EMBL" id="VDP05038.1"/>
    </source>
</evidence>
<accession>A0A3P8B5N9</accession>
<dbReference type="CDD" id="cd00037">
    <property type="entry name" value="CLECT"/>
    <property type="match status" value="1"/>
</dbReference>
<reference evidence="4" key="2">
    <citation type="submission" date="2019-09" db="UniProtKB">
        <authorList>
            <consortium name="WormBaseParasite"/>
        </authorList>
    </citation>
    <scope>IDENTIFICATION</scope>
</reference>
<dbReference type="AlphaFoldDB" id="A0A3P8B5N9"/>
<feature type="chain" id="PRO_5044596632" evidence="1">
    <location>
        <begin position="22"/>
        <end position="176"/>
    </location>
</feature>
<dbReference type="EMBL" id="UZAH01029240">
    <property type="protein sequence ID" value="VDP05038.1"/>
    <property type="molecule type" value="Genomic_DNA"/>
</dbReference>
<dbReference type="InterPro" id="IPR016187">
    <property type="entry name" value="CTDL_fold"/>
</dbReference>
<feature type="signal peptide" evidence="1">
    <location>
        <begin position="1"/>
        <end position="21"/>
    </location>
</feature>
<dbReference type="InterPro" id="IPR016186">
    <property type="entry name" value="C-type_lectin-like/link_sf"/>
</dbReference>